<dbReference type="EMBL" id="GDJX01007373">
    <property type="protein sequence ID" value="JAT60563.1"/>
    <property type="molecule type" value="Transcribed_RNA"/>
</dbReference>
<keyword evidence="1" id="KW-0689">Ribosomal protein</keyword>
<sequence>TTQLYFTKPTIPASFSNFIFNQTNFPKCATIVNADPLVSALIAPAQNLPNKISSINILKQTLVVVPVVPVPAAAEKVAVALKGVANADSFITAPYILYIVTTFFVLL</sequence>
<name>A0A1D1Z0X2_9ARAE</name>
<evidence type="ECO:0000313" key="1">
    <source>
        <dbReference type="EMBL" id="JAT60563.1"/>
    </source>
</evidence>
<organism evidence="1">
    <name type="scientific">Anthurium amnicola</name>
    <dbReference type="NCBI Taxonomy" id="1678845"/>
    <lineage>
        <taxon>Eukaryota</taxon>
        <taxon>Viridiplantae</taxon>
        <taxon>Streptophyta</taxon>
        <taxon>Embryophyta</taxon>
        <taxon>Tracheophyta</taxon>
        <taxon>Spermatophyta</taxon>
        <taxon>Magnoliopsida</taxon>
        <taxon>Liliopsida</taxon>
        <taxon>Araceae</taxon>
        <taxon>Pothoideae</taxon>
        <taxon>Potheae</taxon>
        <taxon>Anthurium</taxon>
    </lineage>
</organism>
<reference evidence="1" key="1">
    <citation type="submission" date="2015-07" db="EMBL/GenBank/DDBJ databases">
        <title>Transcriptome Assembly of Anthurium amnicola.</title>
        <authorList>
            <person name="Suzuki J."/>
        </authorList>
    </citation>
    <scope>NUCLEOTIDE SEQUENCE</scope>
</reference>
<gene>
    <name evidence="1" type="primary">rpl3p_2</name>
    <name evidence="1" type="ORF">g.152460</name>
</gene>
<dbReference type="AlphaFoldDB" id="A0A1D1Z0X2"/>
<accession>A0A1D1Z0X2</accession>
<proteinExistence type="predicted"/>
<dbReference type="GO" id="GO:0005840">
    <property type="term" value="C:ribosome"/>
    <property type="evidence" value="ECO:0007669"/>
    <property type="project" value="UniProtKB-KW"/>
</dbReference>
<protein>
    <submittedName>
        <fullName evidence="1">50S ribosomal protein L3P</fullName>
    </submittedName>
</protein>
<feature type="non-terminal residue" evidence="1">
    <location>
        <position position="1"/>
    </location>
</feature>
<keyword evidence="1" id="KW-0687">Ribonucleoprotein</keyword>